<evidence type="ECO:0000256" key="1">
    <source>
        <dbReference type="ARBA" id="ARBA00022448"/>
    </source>
</evidence>
<evidence type="ECO:0000256" key="4">
    <source>
        <dbReference type="ARBA" id="ARBA00022967"/>
    </source>
</evidence>
<gene>
    <name evidence="7" type="ORF">WG929_09195</name>
</gene>
<dbReference type="GO" id="GO:0005524">
    <property type="term" value="F:ATP binding"/>
    <property type="evidence" value="ECO:0007669"/>
    <property type="project" value="UniProtKB-KW"/>
</dbReference>
<organism evidence="7 8">
    <name type="scientific">Oceanobacter antarcticus</name>
    <dbReference type="NCBI Taxonomy" id="3133425"/>
    <lineage>
        <taxon>Bacteria</taxon>
        <taxon>Pseudomonadati</taxon>
        <taxon>Pseudomonadota</taxon>
        <taxon>Gammaproteobacteria</taxon>
        <taxon>Oceanospirillales</taxon>
        <taxon>Oceanospirillaceae</taxon>
        <taxon>Oceanobacter</taxon>
    </lineage>
</organism>
<evidence type="ECO:0000313" key="8">
    <source>
        <dbReference type="Proteomes" id="UP001620597"/>
    </source>
</evidence>
<dbReference type="RefSeq" id="WP_416205798.1">
    <property type="nucleotide sequence ID" value="NZ_JBBKTX010000009.1"/>
</dbReference>
<accession>A0ABW8NHY5</accession>
<evidence type="ECO:0000313" key="7">
    <source>
        <dbReference type="EMBL" id="MFK4752579.1"/>
    </source>
</evidence>
<keyword evidence="1" id="KW-0813">Transport</keyword>
<dbReference type="InterPro" id="IPR017871">
    <property type="entry name" value="ABC_transporter-like_CS"/>
</dbReference>
<protein>
    <submittedName>
        <fullName evidence="7">Heme ABC transporter ATP-binding protein</fullName>
    </submittedName>
</protein>
<dbReference type="Pfam" id="PF00005">
    <property type="entry name" value="ABC_tran"/>
    <property type="match status" value="1"/>
</dbReference>
<keyword evidence="3 7" id="KW-0067">ATP-binding</keyword>
<dbReference type="NCBIfam" id="NF010068">
    <property type="entry name" value="PRK13548.1"/>
    <property type="match status" value="1"/>
</dbReference>
<evidence type="ECO:0000259" key="6">
    <source>
        <dbReference type="PROSITE" id="PS50893"/>
    </source>
</evidence>
<dbReference type="EMBL" id="JBBKTX010000009">
    <property type="protein sequence ID" value="MFK4752579.1"/>
    <property type="molecule type" value="Genomic_DNA"/>
</dbReference>
<comment type="caution">
    <text evidence="7">The sequence shown here is derived from an EMBL/GenBank/DDBJ whole genome shotgun (WGS) entry which is preliminary data.</text>
</comment>
<proteinExistence type="predicted"/>
<comment type="function">
    <text evidence="5">Part of the ABC transporter complex HmuTUV involved in hemin import. Responsible for energy coupling to the transport system.</text>
</comment>
<dbReference type="PANTHER" id="PTHR42794:SF1">
    <property type="entry name" value="HEMIN IMPORT ATP-BINDING PROTEIN HMUV"/>
    <property type="match status" value="1"/>
</dbReference>
<dbReference type="PROSITE" id="PS00211">
    <property type="entry name" value="ABC_TRANSPORTER_1"/>
    <property type="match status" value="1"/>
</dbReference>
<evidence type="ECO:0000256" key="3">
    <source>
        <dbReference type="ARBA" id="ARBA00022840"/>
    </source>
</evidence>
<dbReference type="PANTHER" id="PTHR42794">
    <property type="entry name" value="HEMIN IMPORT ATP-BINDING PROTEIN HMUV"/>
    <property type="match status" value="1"/>
</dbReference>
<feature type="domain" description="ABC transporter" evidence="6">
    <location>
        <begin position="2"/>
        <end position="242"/>
    </location>
</feature>
<sequence>MIRADSLSVVKGRRSLLESASMVLRSGEKLAILGANGAGKSTLLSCLCGENSDYGGEVWLGADNLADLLPGQRAQRIAVMPQQVELAFPFRVWQVVAMGRSPWGDEQQTLDWQQDVMKATEVHHLRNRLYPQLSGGEKQRVQLARVLLQLWHYQYPSAGQQAYLLLDECTSALDPAHQHAVMHQVAAMVGPNIGALAVMHDVALAASWADRVMLLRDGRVMASGDASLLCDAEALAACYDMSLALSRQYARVNQQWLEGR</sequence>
<dbReference type="InterPro" id="IPR003439">
    <property type="entry name" value="ABC_transporter-like_ATP-bd"/>
</dbReference>
<keyword evidence="2" id="KW-0547">Nucleotide-binding</keyword>
<keyword evidence="4" id="KW-1278">Translocase</keyword>
<dbReference type="InterPro" id="IPR027417">
    <property type="entry name" value="P-loop_NTPase"/>
</dbReference>
<name>A0ABW8NHY5_9GAMM</name>
<dbReference type="PROSITE" id="PS50893">
    <property type="entry name" value="ABC_TRANSPORTER_2"/>
    <property type="match status" value="1"/>
</dbReference>
<evidence type="ECO:0000256" key="2">
    <source>
        <dbReference type="ARBA" id="ARBA00022741"/>
    </source>
</evidence>
<dbReference type="SUPFAM" id="SSF52540">
    <property type="entry name" value="P-loop containing nucleoside triphosphate hydrolases"/>
    <property type="match status" value="1"/>
</dbReference>
<dbReference type="InterPro" id="IPR003593">
    <property type="entry name" value="AAA+_ATPase"/>
</dbReference>
<dbReference type="Proteomes" id="UP001620597">
    <property type="component" value="Unassembled WGS sequence"/>
</dbReference>
<evidence type="ECO:0000256" key="5">
    <source>
        <dbReference type="ARBA" id="ARBA00037066"/>
    </source>
</evidence>
<dbReference type="CDD" id="cd03214">
    <property type="entry name" value="ABC_Iron-Siderophores_B12_Hemin"/>
    <property type="match status" value="1"/>
</dbReference>
<keyword evidence="8" id="KW-1185">Reference proteome</keyword>
<dbReference type="SMART" id="SM00382">
    <property type="entry name" value="AAA"/>
    <property type="match status" value="1"/>
</dbReference>
<reference evidence="7 8" key="1">
    <citation type="submission" date="2024-03" db="EMBL/GenBank/DDBJ databases">
        <title>High-quality draft genome sequence of Oceanobacter sp. wDCs-4.</title>
        <authorList>
            <person name="Dong C."/>
        </authorList>
    </citation>
    <scope>NUCLEOTIDE SEQUENCE [LARGE SCALE GENOMIC DNA]</scope>
    <source>
        <strain evidence="8">wDCs-4</strain>
    </source>
</reference>
<dbReference type="Gene3D" id="3.40.50.300">
    <property type="entry name" value="P-loop containing nucleotide triphosphate hydrolases"/>
    <property type="match status" value="1"/>
</dbReference>